<proteinExistence type="predicted"/>
<evidence type="ECO:0000313" key="3">
    <source>
        <dbReference type="Proteomes" id="UP000034231"/>
    </source>
</evidence>
<keyword evidence="1" id="KW-1133">Transmembrane helix</keyword>
<feature type="transmembrane region" description="Helical" evidence="1">
    <location>
        <begin position="69"/>
        <end position="88"/>
    </location>
</feature>
<sequence>MRKFTILLLLFFHVVLIYFRGYFLSIEFTLYPFLASHGFLPYKNIIDQHFPAIFFGPLSLPAFLTVNPWPLLGIFIITLCLTDVLLYATLIRLKAHHPLMWLVFYIVSSSYFSGNVLWIETFINLFLSGWIFLSFSKSKFSCFVSGLLISQILLLRPTILPALIFLIFGLSLPLTPTLILGFVSGFAVPGIYILRHGLLQDFYRLAFDFNGRVYPQSALLLPAKRQIVTLVLWLSPALYHLWKKKKILLLLSLASLLLLIYPRFGYEHLQPLFLLTTIYWALNSGKSNLVLHALVLIFLCLNILSSIRHPYGNYFLSPEVKSISQTTKALPGDTIYLLGASDLIYPLSGKVPPGLVYLPSLPWYYSQTDFVDRVIRSLSDKKTPVLVDYSTIVDGINIVENSGSIYEYIKMNFIEGQKIGNYQIFFPNP</sequence>
<evidence type="ECO:0008006" key="4">
    <source>
        <dbReference type="Google" id="ProtNLM"/>
    </source>
</evidence>
<keyword evidence="1" id="KW-0472">Membrane</keyword>
<evidence type="ECO:0000256" key="1">
    <source>
        <dbReference type="SAM" id="Phobius"/>
    </source>
</evidence>
<evidence type="ECO:0000313" key="2">
    <source>
        <dbReference type="EMBL" id="KKQ48310.1"/>
    </source>
</evidence>
<feature type="transmembrane region" description="Helical" evidence="1">
    <location>
        <begin position="247"/>
        <end position="264"/>
    </location>
</feature>
<comment type="caution">
    <text evidence="2">The sequence shown here is derived from an EMBL/GenBank/DDBJ whole genome shotgun (WGS) entry which is preliminary data.</text>
</comment>
<feature type="transmembrane region" description="Helical" evidence="1">
    <location>
        <begin position="147"/>
        <end position="168"/>
    </location>
</feature>
<protein>
    <recommendedName>
        <fullName evidence="4">Glycosyltransferase RgtA/B/C/D-like domain-containing protein</fullName>
    </recommendedName>
</protein>
<dbReference type="AlphaFoldDB" id="A0A0G0IBF9"/>
<dbReference type="EMBL" id="LBTX01000037">
    <property type="protein sequence ID" value="KKQ48310.1"/>
    <property type="molecule type" value="Genomic_DNA"/>
</dbReference>
<feature type="transmembrane region" description="Helical" evidence="1">
    <location>
        <begin position="174"/>
        <end position="194"/>
    </location>
</feature>
<reference evidence="2 3" key="1">
    <citation type="journal article" date="2015" name="Nature">
        <title>rRNA introns, odd ribosomes, and small enigmatic genomes across a large radiation of phyla.</title>
        <authorList>
            <person name="Brown C.T."/>
            <person name="Hug L.A."/>
            <person name="Thomas B.C."/>
            <person name="Sharon I."/>
            <person name="Castelle C.J."/>
            <person name="Singh A."/>
            <person name="Wilkins M.J."/>
            <person name="Williams K.H."/>
            <person name="Banfield J.F."/>
        </authorList>
    </citation>
    <scope>NUCLEOTIDE SEQUENCE [LARGE SCALE GENOMIC DNA]</scope>
</reference>
<feature type="transmembrane region" description="Helical" evidence="1">
    <location>
        <begin position="289"/>
        <end position="307"/>
    </location>
</feature>
<feature type="transmembrane region" description="Helical" evidence="1">
    <location>
        <begin position="118"/>
        <end position="135"/>
    </location>
</feature>
<keyword evidence="1" id="KW-0812">Transmembrane</keyword>
<gene>
    <name evidence="2" type="ORF">US68_C0037G0008</name>
</gene>
<accession>A0A0G0IBF9</accession>
<organism evidence="2 3">
    <name type="scientific">Candidatus Shapirobacteria bacterium GW2011_GWE1_38_10</name>
    <dbReference type="NCBI Taxonomy" id="1618488"/>
    <lineage>
        <taxon>Bacteria</taxon>
        <taxon>Candidatus Shapironibacteriota</taxon>
    </lineage>
</organism>
<name>A0A0G0IBF9_9BACT</name>
<dbReference type="Proteomes" id="UP000034231">
    <property type="component" value="Unassembled WGS sequence"/>
</dbReference>